<protein>
    <recommendedName>
        <fullName evidence="15">Tyrosine--tRNA ligase</fullName>
        <ecNumber evidence="15">6.1.1.1</ecNumber>
    </recommendedName>
    <alternativeName>
        <fullName evidence="15">Tyrosyl-tRNA synthetase</fullName>
    </alternativeName>
</protein>
<evidence type="ECO:0000256" key="10">
    <source>
        <dbReference type="ARBA" id="ARBA00022917"/>
    </source>
</evidence>
<dbReference type="Gene3D" id="1.10.240.10">
    <property type="entry name" value="Tyrosyl-Transfer RNA Synthetase"/>
    <property type="match status" value="2"/>
</dbReference>
<evidence type="ECO:0000256" key="4">
    <source>
        <dbReference type="ARBA" id="ARBA00022490"/>
    </source>
</evidence>
<dbReference type="Gene3D" id="2.40.50.140">
    <property type="entry name" value="Nucleic acid-binding proteins"/>
    <property type="match status" value="1"/>
</dbReference>
<evidence type="ECO:0000256" key="16">
    <source>
        <dbReference type="SAM" id="MobiDB-lite"/>
    </source>
</evidence>
<dbReference type="OMA" id="GKRFHLM"/>
<evidence type="ECO:0000256" key="7">
    <source>
        <dbReference type="ARBA" id="ARBA00022741"/>
    </source>
</evidence>
<feature type="domain" description="TRNA-binding" evidence="17">
    <location>
        <begin position="812"/>
        <end position="915"/>
    </location>
</feature>
<sequence>MADSLYTDEILSKFNSILEHKSYVVDVANPSIHDVVVRENVKNLNIESYCHLTRWFKHMNSFEGITFPQKLSSKEVISQIMESCKSNDATVTKHDVKASAKQQLALITRGLDEVMGEERMLGLLEKRPIKIYWGTATTGKPHVAYFVPMTKIADFLLAGCEVVVLLADLHAYLDNMKAPWELIQHRTRYYEAIIRAMMRAIGVPQEKLRFVQGTSFELSATYTTDVYRLSAMVTEHDAKKAGAEVVKQVSSPMQSGLLYPGLQALDEQYLGVDAQFGGVDQRKIFTYAEKYLPKLGYAKRSHLMNPMVPGLTGGKMSSSEADSKIDLLDSKEAVERKLMSSVCLPSEPDNGVMAFVNYVVFPILDNQKKQLELGDGSKFSSFGDLKQQFVSGKVSGEELKKSVVLFLNNLLESIRAEFKQPHLKDLTDLAYPASIDHPKNASQLPGATSKTPSSSSMSKETKLKTVSQQLSEMPSLDLADLLDKKCHVLWELDVTDRPSISILGHLAKIRDFLSVGWTVTIAVHDIQSHMDGGTLPWDIAVHRANLYIELIKSACRSHGIPTDDITFVRGSDYQLDESYVLDLYKMSAMITCQDSNDATADVLRDPSLLSGLIYPDMVTLNEKHLKADVHYMPIKYKPLGVFAERHLHVAEDVSKIHLYGHSMPSLICRAPLNPEEEFIELLEQEAVLKKKIKSAFCEEGNVELNPLLSLVQHIIMPILGEGSFTISRSLEHGGNLNFSSMDELKEAFASKSLHPGDLKSAVQEYVKRITDPIKKQAESPAFKKLLNLAYPPPQKKNKAPDGKSANKPDEFDPSQFNMLVGKIVDVSRHSDADSLYVEQIDVGEEQPRTIVSGLVKYVPIEDMRDRMVVVLANLKPQAMRGVKSSGMVLCASTSDPAAVEPLLPPAESKVGERVIVEDHEGDASPVLNTKKSDALAKMLEGFKTNASLQATWNDCLFRTSAGPVTVATLRNAPIK</sequence>
<dbReference type="GeneID" id="108679049"/>
<evidence type="ECO:0000256" key="6">
    <source>
        <dbReference type="ARBA" id="ARBA00022598"/>
    </source>
</evidence>
<evidence type="ECO:0000256" key="1">
    <source>
        <dbReference type="ARBA" id="ARBA00004123"/>
    </source>
</evidence>
<dbReference type="InterPro" id="IPR002307">
    <property type="entry name" value="Tyr-tRNA-ligase"/>
</dbReference>
<dbReference type="CDD" id="cd02799">
    <property type="entry name" value="tRNA_bind_EMAP-II_like"/>
    <property type="match status" value="1"/>
</dbReference>
<keyword evidence="6 15" id="KW-0436">Ligase</keyword>
<dbReference type="SUPFAM" id="SSF52374">
    <property type="entry name" value="Nucleotidylyl transferase"/>
    <property type="match status" value="2"/>
</dbReference>
<feature type="region of interest" description="Disordered" evidence="16">
    <location>
        <begin position="790"/>
        <end position="813"/>
    </location>
</feature>
<dbReference type="GO" id="GO:0005634">
    <property type="term" value="C:nucleus"/>
    <property type="evidence" value="ECO:0007669"/>
    <property type="project" value="UniProtKB-SubCell"/>
</dbReference>
<dbReference type="InterPro" id="IPR012340">
    <property type="entry name" value="NA-bd_OB-fold"/>
</dbReference>
<dbReference type="Gene3D" id="3.40.50.620">
    <property type="entry name" value="HUPs"/>
    <property type="match status" value="2"/>
</dbReference>
<dbReference type="PRINTS" id="PR01040">
    <property type="entry name" value="TRNASYNTHTYR"/>
</dbReference>
<dbReference type="CTD" id="39829"/>
<dbReference type="InterPro" id="IPR036282">
    <property type="entry name" value="Glutathione-S-Trfase_C_sf"/>
</dbReference>
<keyword evidence="18" id="KW-1185">Reference proteome</keyword>
<dbReference type="EC" id="6.1.1.1" evidence="15"/>
<dbReference type="PANTHER" id="PTHR46264">
    <property type="entry name" value="TYROSINE-TRNA LIGASE"/>
    <property type="match status" value="1"/>
</dbReference>
<dbReference type="RefSeq" id="XP_018023049.1">
    <property type="nucleotide sequence ID" value="XM_018167560.1"/>
</dbReference>
<feature type="compositionally biased region" description="Low complexity" evidence="16">
    <location>
        <begin position="448"/>
        <end position="458"/>
    </location>
</feature>
<dbReference type="GO" id="GO:0006437">
    <property type="term" value="P:tyrosyl-tRNA aminoacylation"/>
    <property type="evidence" value="ECO:0007669"/>
    <property type="project" value="InterPro"/>
</dbReference>
<evidence type="ECO:0000256" key="9">
    <source>
        <dbReference type="ARBA" id="ARBA00022884"/>
    </source>
</evidence>
<dbReference type="CDD" id="cd00805">
    <property type="entry name" value="TyrRS_core"/>
    <property type="match status" value="1"/>
</dbReference>
<dbReference type="Pfam" id="PF01588">
    <property type="entry name" value="tRNA_bind"/>
    <property type="match status" value="1"/>
</dbReference>
<keyword evidence="9 14" id="KW-0694">RNA-binding</keyword>
<dbReference type="NCBIfam" id="TIGR00234">
    <property type="entry name" value="tyrS"/>
    <property type="match status" value="1"/>
</dbReference>
<evidence type="ECO:0000256" key="3">
    <source>
        <dbReference type="ARBA" id="ARBA00005594"/>
    </source>
</evidence>
<evidence type="ECO:0000256" key="14">
    <source>
        <dbReference type="PROSITE-ProRule" id="PRU00209"/>
    </source>
</evidence>
<keyword evidence="11 15" id="KW-0030">Aminoacyl-tRNA synthetase</keyword>
<evidence type="ECO:0000256" key="11">
    <source>
        <dbReference type="ARBA" id="ARBA00023146"/>
    </source>
</evidence>
<dbReference type="GO" id="GO:0004831">
    <property type="term" value="F:tyrosine-tRNA ligase activity"/>
    <property type="evidence" value="ECO:0007669"/>
    <property type="project" value="UniProtKB-EC"/>
</dbReference>
<evidence type="ECO:0000256" key="15">
    <source>
        <dbReference type="RuleBase" id="RU361234"/>
    </source>
</evidence>
<dbReference type="Proteomes" id="UP000694843">
    <property type="component" value="Unplaced"/>
</dbReference>
<dbReference type="PANTHER" id="PTHR46264:SF4">
    <property type="entry name" value="TYROSINE--TRNA LIGASE, CYTOPLASMIC"/>
    <property type="match status" value="1"/>
</dbReference>
<dbReference type="InterPro" id="IPR050489">
    <property type="entry name" value="Tyr-tRNA_synthase"/>
</dbReference>
<evidence type="ECO:0000256" key="12">
    <source>
        <dbReference type="ARBA" id="ARBA00023242"/>
    </source>
</evidence>
<dbReference type="SUPFAM" id="SSF47616">
    <property type="entry name" value="GST C-terminal domain-like"/>
    <property type="match status" value="1"/>
</dbReference>
<evidence type="ECO:0000256" key="8">
    <source>
        <dbReference type="ARBA" id="ARBA00022840"/>
    </source>
</evidence>
<comment type="subcellular location">
    <subcellularLocation>
        <location evidence="2">Cytoplasm</location>
    </subcellularLocation>
    <subcellularLocation>
        <location evidence="1">Nucleus</location>
    </subcellularLocation>
</comment>
<keyword evidence="7 15" id="KW-0547">Nucleotide-binding</keyword>
<organism evidence="18 19">
    <name type="scientific">Hyalella azteca</name>
    <name type="common">Amphipod</name>
    <dbReference type="NCBI Taxonomy" id="294128"/>
    <lineage>
        <taxon>Eukaryota</taxon>
        <taxon>Metazoa</taxon>
        <taxon>Ecdysozoa</taxon>
        <taxon>Arthropoda</taxon>
        <taxon>Crustacea</taxon>
        <taxon>Multicrustacea</taxon>
        <taxon>Malacostraca</taxon>
        <taxon>Eumalacostraca</taxon>
        <taxon>Peracarida</taxon>
        <taxon>Amphipoda</taxon>
        <taxon>Senticaudata</taxon>
        <taxon>Talitrida</taxon>
        <taxon>Talitroidea</taxon>
        <taxon>Hyalellidae</taxon>
        <taxon>Hyalella</taxon>
    </lineage>
</organism>
<dbReference type="FunFam" id="2.40.50.140:FF:000047">
    <property type="entry name" value="tyrosine--tRNA ligase, cytoplasmic isoform X2"/>
    <property type="match status" value="1"/>
</dbReference>
<dbReference type="NCBIfam" id="NF006330">
    <property type="entry name" value="PRK08560.1"/>
    <property type="match status" value="1"/>
</dbReference>
<keyword evidence="4" id="KW-0963">Cytoplasm</keyword>
<evidence type="ECO:0000256" key="5">
    <source>
        <dbReference type="ARBA" id="ARBA00022555"/>
    </source>
</evidence>
<keyword evidence="12" id="KW-0539">Nucleus</keyword>
<dbReference type="OrthoDB" id="197206at2759"/>
<evidence type="ECO:0000256" key="13">
    <source>
        <dbReference type="ARBA" id="ARBA00048400"/>
    </source>
</evidence>
<evidence type="ECO:0000313" key="18">
    <source>
        <dbReference type="Proteomes" id="UP000694843"/>
    </source>
</evidence>
<dbReference type="GO" id="GO:0000049">
    <property type="term" value="F:tRNA binding"/>
    <property type="evidence" value="ECO:0007669"/>
    <property type="project" value="UniProtKB-UniRule"/>
</dbReference>
<name>A0A8B7PA71_HYAAZ</name>
<comment type="catalytic activity">
    <reaction evidence="13">
        <text>tRNA(Tyr) + L-tyrosine + ATP = L-tyrosyl-tRNA(Tyr) + AMP + diphosphate + H(+)</text>
        <dbReference type="Rhea" id="RHEA:10220"/>
        <dbReference type="Rhea" id="RHEA-COMP:9706"/>
        <dbReference type="Rhea" id="RHEA-COMP:9707"/>
        <dbReference type="ChEBI" id="CHEBI:15378"/>
        <dbReference type="ChEBI" id="CHEBI:30616"/>
        <dbReference type="ChEBI" id="CHEBI:33019"/>
        <dbReference type="ChEBI" id="CHEBI:58315"/>
        <dbReference type="ChEBI" id="CHEBI:78442"/>
        <dbReference type="ChEBI" id="CHEBI:78536"/>
        <dbReference type="ChEBI" id="CHEBI:456215"/>
        <dbReference type="EC" id="6.1.1.1"/>
    </reaction>
    <physiologicalReaction direction="left-to-right" evidence="13">
        <dbReference type="Rhea" id="RHEA:10221"/>
    </physiologicalReaction>
</comment>
<evidence type="ECO:0000259" key="17">
    <source>
        <dbReference type="PROSITE" id="PS50886"/>
    </source>
</evidence>
<dbReference type="FunFam" id="3.40.50.620:FF:000040">
    <property type="entry name" value="Tyrosine--tRNA ligase"/>
    <property type="match status" value="1"/>
</dbReference>
<accession>A0A8B7PA71</accession>
<dbReference type="InterPro" id="IPR002305">
    <property type="entry name" value="aa-tRNA-synth_Ic"/>
</dbReference>
<dbReference type="AlphaFoldDB" id="A0A8B7PA71"/>
<dbReference type="Pfam" id="PF00579">
    <property type="entry name" value="tRNA-synt_1b"/>
    <property type="match status" value="1"/>
</dbReference>
<gene>
    <name evidence="19" type="primary">LOC108679049</name>
</gene>
<evidence type="ECO:0000313" key="19">
    <source>
        <dbReference type="RefSeq" id="XP_018023049.1"/>
    </source>
</evidence>
<reference evidence="19" key="1">
    <citation type="submission" date="2025-08" db="UniProtKB">
        <authorList>
            <consortium name="RefSeq"/>
        </authorList>
    </citation>
    <scope>IDENTIFICATION</scope>
</reference>
<dbReference type="InterPro" id="IPR002547">
    <property type="entry name" value="tRNA-bd_dom"/>
</dbReference>
<comment type="similarity">
    <text evidence="3 15">Belongs to the class-I aminoacyl-tRNA synthetase family.</text>
</comment>
<dbReference type="GO" id="GO:0005524">
    <property type="term" value="F:ATP binding"/>
    <property type="evidence" value="ECO:0007669"/>
    <property type="project" value="UniProtKB-KW"/>
</dbReference>
<dbReference type="PROSITE" id="PS50886">
    <property type="entry name" value="TRBD"/>
    <property type="match status" value="1"/>
</dbReference>
<dbReference type="GO" id="GO:0005737">
    <property type="term" value="C:cytoplasm"/>
    <property type="evidence" value="ECO:0007669"/>
    <property type="project" value="UniProtKB-SubCell"/>
</dbReference>
<keyword evidence="8 15" id="KW-0067">ATP-binding</keyword>
<proteinExistence type="inferred from homology"/>
<keyword evidence="10 15" id="KW-0648">Protein biosynthesis</keyword>
<dbReference type="SUPFAM" id="SSF50249">
    <property type="entry name" value="Nucleic acid-binding proteins"/>
    <property type="match status" value="1"/>
</dbReference>
<evidence type="ECO:0000256" key="2">
    <source>
        <dbReference type="ARBA" id="ARBA00004496"/>
    </source>
</evidence>
<dbReference type="KEGG" id="hazt:108679049"/>
<feature type="compositionally biased region" description="Basic and acidic residues" evidence="16">
    <location>
        <begin position="798"/>
        <end position="810"/>
    </location>
</feature>
<keyword evidence="5 14" id="KW-0820">tRNA-binding</keyword>
<feature type="region of interest" description="Disordered" evidence="16">
    <location>
        <begin position="437"/>
        <end position="464"/>
    </location>
</feature>
<dbReference type="InterPro" id="IPR014729">
    <property type="entry name" value="Rossmann-like_a/b/a_fold"/>
</dbReference>